<dbReference type="Proteomes" id="UP001597049">
    <property type="component" value="Unassembled WGS sequence"/>
</dbReference>
<gene>
    <name evidence="2" type="ORF">ACFQ0R_11825</name>
</gene>
<protein>
    <submittedName>
        <fullName evidence="2">IS3 family transposase</fullName>
    </submittedName>
</protein>
<dbReference type="NCBIfam" id="NF033516">
    <property type="entry name" value="transpos_IS3"/>
    <property type="match status" value="1"/>
</dbReference>
<name>A0ABW3GSM3_9FLAO</name>
<organism evidence="2 3">
    <name type="scientific">Psychroflexus salinarum</name>
    <dbReference type="NCBI Taxonomy" id="546024"/>
    <lineage>
        <taxon>Bacteria</taxon>
        <taxon>Pseudomonadati</taxon>
        <taxon>Bacteroidota</taxon>
        <taxon>Flavobacteriia</taxon>
        <taxon>Flavobacteriales</taxon>
        <taxon>Flavobacteriaceae</taxon>
        <taxon>Psychroflexus</taxon>
    </lineage>
</organism>
<dbReference type="InterPro" id="IPR001584">
    <property type="entry name" value="Integrase_cat-core"/>
</dbReference>
<keyword evidence="3" id="KW-1185">Reference proteome</keyword>
<dbReference type="PANTHER" id="PTHR46889:SF5">
    <property type="entry name" value="INTEGRASE PROTEIN"/>
    <property type="match status" value="1"/>
</dbReference>
<dbReference type="InterPro" id="IPR012337">
    <property type="entry name" value="RNaseH-like_sf"/>
</dbReference>
<dbReference type="InterPro" id="IPR036397">
    <property type="entry name" value="RNaseH_sf"/>
</dbReference>
<accession>A0ABW3GSM3</accession>
<comment type="caution">
    <text evidence="2">The sequence shown here is derived from an EMBL/GenBank/DDBJ whole genome shotgun (WGS) entry which is preliminary data.</text>
</comment>
<dbReference type="Pfam" id="PF00665">
    <property type="entry name" value="rve"/>
    <property type="match status" value="1"/>
</dbReference>
<dbReference type="RefSeq" id="WP_379658597.1">
    <property type="nucleotide sequence ID" value="NZ_JBHTIV010000018.1"/>
</dbReference>
<dbReference type="SUPFAM" id="SSF53098">
    <property type="entry name" value="Ribonuclease H-like"/>
    <property type="match status" value="1"/>
</dbReference>
<dbReference type="PROSITE" id="PS50994">
    <property type="entry name" value="INTEGRASE"/>
    <property type="match status" value="1"/>
</dbReference>
<feature type="domain" description="Integrase catalytic" evidence="1">
    <location>
        <begin position="120"/>
        <end position="286"/>
    </location>
</feature>
<sequence>MGQSDRKTQKRHFKMKWVYQCFGISKQAFYKRLNVFKKRNLDEQVILDLIREARKELPKTGGLKLYKTIKPELVHNDIKIGRDRFYELLRRHQLLIPKNKRAYITTDSKHHFYKYPNLIKGFIPTAAEQLWVSDITYIKTDQGNAYLALVTDAYSKRIMGYKLDDHMKTSLCIDALKMAISLRKYPNQQLIHHSDRGLQYCNPTYTNFTESKGISISMTQQYDPYENAVAERINGTLKQEFGLGKTIATLKLAQKMIKKAVCLYNSKRMHYSLNFKTPDYAHKSQNHNYKQYRKIPILVNQ</sequence>
<proteinExistence type="predicted"/>
<dbReference type="EMBL" id="JBHTIV010000018">
    <property type="protein sequence ID" value="MFD0933287.1"/>
    <property type="molecule type" value="Genomic_DNA"/>
</dbReference>
<dbReference type="Gene3D" id="3.30.420.10">
    <property type="entry name" value="Ribonuclease H-like superfamily/Ribonuclease H"/>
    <property type="match status" value="1"/>
</dbReference>
<evidence type="ECO:0000313" key="3">
    <source>
        <dbReference type="Proteomes" id="UP001597049"/>
    </source>
</evidence>
<dbReference type="PANTHER" id="PTHR46889">
    <property type="entry name" value="TRANSPOSASE INSF FOR INSERTION SEQUENCE IS3B-RELATED"/>
    <property type="match status" value="1"/>
</dbReference>
<evidence type="ECO:0000259" key="1">
    <source>
        <dbReference type="PROSITE" id="PS50994"/>
    </source>
</evidence>
<dbReference type="InterPro" id="IPR050900">
    <property type="entry name" value="Transposase_IS3/IS150/IS904"/>
</dbReference>
<dbReference type="InterPro" id="IPR048020">
    <property type="entry name" value="Transpos_IS3"/>
</dbReference>
<reference evidence="3" key="1">
    <citation type="journal article" date="2019" name="Int. J. Syst. Evol. Microbiol.">
        <title>The Global Catalogue of Microorganisms (GCM) 10K type strain sequencing project: providing services to taxonomists for standard genome sequencing and annotation.</title>
        <authorList>
            <consortium name="The Broad Institute Genomics Platform"/>
            <consortium name="The Broad Institute Genome Sequencing Center for Infectious Disease"/>
            <person name="Wu L."/>
            <person name="Ma J."/>
        </authorList>
    </citation>
    <scope>NUCLEOTIDE SEQUENCE [LARGE SCALE GENOMIC DNA]</scope>
    <source>
        <strain evidence="3">CCUG 56752</strain>
    </source>
</reference>
<evidence type="ECO:0000313" key="2">
    <source>
        <dbReference type="EMBL" id="MFD0933287.1"/>
    </source>
</evidence>